<dbReference type="PANTHER" id="PTHR43156">
    <property type="entry name" value="STAGE II SPORULATION PROTEIN E-RELATED"/>
    <property type="match status" value="1"/>
</dbReference>
<dbReference type="PROSITE" id="PS50885">
    <property type="entry name" value="HAMP"/>
    <property type="match status" value="1"/>
</dbReference>
<feature type="transmembrane region" description="Helical" evidence="4">
    <location>
        <begin position="188"/>
        <end position="211"/>
    </location>
</feature>
<keyword evidence="3 4" id="KW-1133">Transmembrane helix</keyword>
<evidence type="ECO:0000256" key="1">
    <source>
        <dbReference type="ARBA" id="ARBA00022692"/>
    </source>
</evidence>
<dbReference type="EMBL" id="JAVDYG010000001">
    <property type="protein sequence ID" value="MDR7360999.1"/>
    <property type="molecule type" value="Genomic_DNA"/>
</dbReference>
<dbReference type="InterPro" id="IPR036457">
    <property type="entry name" value="PPM-type-like_dom_sf"/>
</dbReference>
<evidence type="ECO:0000256" key="2">
    <source>
        <dbReference type="ARBA" id="ARBA00022801"/>
    </source>
</evidence>
<dbReference type="RefSeq" id="WP_310298310.1">
    <property type="nucleotide sequence ID" value="NZ_BAAAPS010000002.1"/>
</dbReference>
<dbReference type="Pfam" id="PF05227">
    <property type="entry name" value="CHASE3"/>
    <property type="match status" value="1"/>
</dbReference>
<keyword evidence="1 4" id="KW-0812">Transmembrane</keyword>
<dbReference type="InterPro" id="IPR003660">
    <property type="entry name" value="HAMP_dom"/>
</dbReference>
<keyword evidence="2 6" id="KW-0378">Hydrolase</keyword>
<dbReference type="EC" id="3.1.3.3" evidence="6"/>
<dbReference type="Pfam" id="PF07228">
    <property type="entry name" value="SpoIIE"/>
    <property type="match status" value="1"/>
</dbReference>
<accession>A0ABU2BQU7</accession>
<keyword evidence="4" id="KW-0472">Membrane</keyword>
<evidence type="ECO:0000256" key="4">
    <source>
        <dbReference type="SAM" id="Phobius"/>
    </source>
</evidence>
<dbReference type="GO" id="GO:0016787">
    <property type="term" value="F:hydrolase activity"/>
    <property type="evidence" value="ECO:0007669"/>
    <property type="project" value="UniProtKB-KW"/>
</dbReference>
<dbReference type="InterPro" id="IPR007891">
    <property type="entry name" value="CHASE3"/>
</dbReference>
<dbReference type="InterPro" id="IPR052016">
    <property type="entry name" value="Bact_Sigma-Reg"/>
</dbReference>
<feature type="transmembrane region" description="Helical" evidence="4">
    <location>
        <begin position="6"/>
        <end position="32"/>
    </location>
</feature>
<dbReference type="Pfam" id="PF00672">
    <property type="entry name" value="HAMP"/>
    <property type="match status" value="1"/>
</dbReference>
<dbReference type="Gene3D" id="3.60.40.10">
    <property type="entry name" value="PPM-type phosphatase domain"/>
    <property type="match status" value="1"/>
</dbReference>
<name>A0ABU2BQU7_9ACTN</name>
<dbReference type="SMART" id="SM00304">
    <property type="entry name" value="HAMP"/>
    <property type="match status" value="1"/>
</dbReference>
<reference evidence="6 7" key="1">
    <citation type="submission" date="2023-07" db="EMBL/GenBank/DDBJ databases">
        <title>Sequencing the genomes of 1000 actinobacteria strains.</title>
        <authorList>
            <person name="Klenk H.-P."/>
        </authorList>
    </citation>
    <scope>NUCLEOTIDE SEQUENCE [LARGE SCALE GENOMIC DNA]</scope>
    <source>
        <strain evidence="6 7">DSM 19426</strain>
    </source>
</reference>
<protein>
    <submittedName>
        <fullName evidence="6">Sigma-B regulation protein RsbU (Phosphoserine phosphatase)</fullName>
        <ecNumber evidence="6">3.1.3.3</ecNumber>
    </submittedName>
</protein>
<dbReference type="InterPro" id="IPR001932">
    <property type="entry name" value="PPM-type_phosphatase-like_dom"/>
</dbReference>
<dbReference type="CDD" id="cd06225">
    <property type="entry name" value="HAMP"/>
    <property type="match status" value="1"/>
</dbReference>
<evidence type="ECO:0000313" key="7">
    <source>
        <dbReference type="Proteomes" id="UP001183648"/>
    </source>
</evidence>
<dbReference type="SUPFAM" id="SSF158472">
    <property type="entry name" value="HAMP domain-like"/>
    <property type="match status" value="1"/>
</dbReference>
<comment type="caution">
    <text evidence="6">The sequence shown here is derived from an EMBL/GenBank/DDBJ whole genome shotgun (WGS) entry which is preliminary data.</text>
</comment>
<evidence type="ECO:0000313" key="6">
    <source>
        <dbReference type="EMBL" id="MDR7360999.1"/>
    </source>
</evidence>
<organism evidence="6 7">
    <name type="scientific">Nocardioides marmoribigeumensis</name>
    <dbReference type="NCBI Taxonomy" id="433649"/>
    <lineage>
        <taxon>Bacteria</taxon>
        <taxon>Bacillati</taxon>
        <taxon>Actinomycetota</taxon>
        <taxon>Actinomycetes</taxon>
        <taxon>Propionibacteriales</taxon>
        <taxon>Nocardioidaceae</taxon>
        <taxon>Nocardioides</taxon>
    </lineage>
</organism>
<proteinExistence type="predicted"/>
<dbReference type="Gene3D" id="6.10.340.10">
    <property type="match status" value="1"/>
</dbReference>
<evidence type="ECO:0000259" key="5">
    <source>
        <dbReference type="PROSITE" id="PS50885"/>
    </source>
</evidence>
<keyword evidence="7" id="KW-1185">Reference proteome</keyword>
<evidence type="ECO:0000256" key="3">
    <source>
        <dbReference type="ARBA" id="ARBA00022989"/>
    </source>
</evidence>
<dbReference type="SMART" id="SM00331">
    <property type="entry name" value="PP2C_SIG"/>
    <property type="match status" value="1"/>
</dbReference>
<feature type="domain" description="HAMP" evidence="5">
    <location>
        <begin position="209"/>
        <end position="261"/>
    </location>
</feature>
<gene>
    <name evidence="6" type="ORF">J2S63_000552</name>
</gene>
<sequence length="519" mass="55480">MSRVPLHLRVVAVVVAALLVVVVAGAAVLVAADRTSAIRRDVDRRLQPAAGDARALARALVDQETGERGFLITGDRSFLAPYDVGRTQERRRVAQLREAFVDDPALLRRIDQAEDAARTWRRVGPGPEVRAREAGRTGLAQRLVATGTGRRAFDEVRRVQEALLADIEQRVVQAEDSAAAAERTLRDVLLTSSLVLLLLLVGIGLLLRRWLLVPVGTLRRSLRRVAAGDLTARVTTQGPPEVVAIASDAEAMRRRLVEELDTSRAAVEALEQQTPVVAGMRGELSAEPLRHLGGLTVAGVLRPMEGVLAGDWWQAVQRPSGAVALMVADVSGHGATAGLVALRFQQRLLTLLRTDLDLLRAFTIAAADLDHDPERFLTCLVVEVDVAGGTLLHVNAGHPPALLVRRGAHPVAHELAPTGPVVSVLGGEWDAAVTPFGDDDLLLALTDGVLESRSADGTELGQEGVLRALRDLDDWSPQAAVAEVDAAVRAFTAGARQDDVTVVAARRTAFSRGGEARRG</sequence>
<dbReference type="Proteomes" id="UP001183648">
    <property type="component" value="Unassembled WGS sequence"/>
</dbReference>
<dbReference type="SUPFAM" id="SSF81606">
    <property type="entry name" value="PP2C-like"/>
    <property type="match status" value="1"/>
</dbReference>
<dbReference type="CDD" id="cd19410">
    <property type="entry name" value="HK9-like_sensor"/>
    <property type="match status" value="1"/>
</dbReference>
<dbReference type="PANTHER" id="PTHR43156:SF2">
    <property type="entry name" value="STAGE II SPORULATION PROTEIN E"/>
    <property type="match status" value="1"/>
</dbReference>